<feature type="domain" description="DUF7877" evidence="3">
    <location>
        <begin position="56"/>
        <end position="165"/>
    </location>
</feature>
<keyword evidence="5" id="KW-1185">Reference proteome</keyword>
<protein>
    <submittedName>
        <fullName evidence="4">Uncharacterized protein</fullName>
    </submittedName>
</protein>
<feature type="compositionally biased region" description="Polar residues" evidence="1">
    <location>
        <begin position="774"/>
        <end position="783"/>
    </location>
</feature>
<evidence type="ECO:0000313" key="5">
    <source>
        <dbReference type="Proteomes" id="UP001215712"/>
    </source>
</evidence>
<proteinExistence type="predicted"/>
<dbReference type="AlphaFoldDB" id="A0AAD6HNW8"/>
<feature type="region of interest" description="Disordered" evidence="1">
    <location>
        <begin position="1"/>
        <end position="55"/>
    </location>
</feature>
<dbReference type="Pfam" id="PF25289">
    <property type="entry name" value="DUF7877"/>
    <property type="match status" value="1"/>
</dbReference>
<dbReference type="EMBL" id="JAQJAN010000005">
    <property type="protein sequence ID" value="KAJ5728290.1"/>
    <property type="molecule type" value="Genomic_DNA"/>
</dbReference>
<accession>A0AAD6HNW8</accession>
<feature type="region of interest" description="Disordered" evidence="1">
    <location>
        <begin position="628"/>
        <end position="670"/>
    </location>
</feature>
<evidence type="ECO:0000313" key="4">
    <source>
        <dbReference type="EMBL" id="KAJ5728290.1"/>
    </source>
</evidence>
<dbReference type="InterPro" id="IPR057199">
    <property type="entry name" value="DUF7877"/>
</dbReference>
<feature type="compositionally biased region" description="Low complexity" evidence="1">
    <location>
        <begin position="728"/>
        <end position="739"/>
    </location>
</feature>
<dbReference type="Proteomes" id="UP001215712">
    <property type="component" value="Unassembled WGS sequence"/>
</dbReference>
<dbReference type="InterPro" id="IPR056687">
    <property type="entry name" value="DUF7785"/>
</dbReference>
<organism evidence="4 5">
    <name type="scientific">Penicillium malachiteum</name>
    <dbReference type="NCBI Taxonomy" id="1324776"/>
    <lineage>
        <taxon>Eukaryota</taxon>
        <taxon>Fungi</taxon>
        <taxon>Dikarya</taxon>
        <taxon>Ascomycota</taxon>
        <taxon>Pezizomycotina</taxon>
        <taxon>Eurotiomycetes</taxon>
        <taxon>Eurotiomycetidae</taxon>
        <taxon>Eurotiales</taxon>
        <taxon>Aspergillaceae</taxon>
        <taxon>Penicillium</taxon>
    </lineage>
</organism>
<feature type="compositionally biased region" description="Low complexity" evidence="1">
    <location>
        <begin position="646"/>
        <end position="660"/>
    </location>
</feature>
<name>A0AAD6HNW8_9EURO</name>
<evidence type="ECO:0000256" key="1">
    <source>
        <dbReference type="SAM" id="MobiDB-lite"/>
    </source>
</evidence>
<feature type="region of interest" description="Disordered" evidence="1">
    <location>
        <begin position="685"/>
        <end position="808"/>
    </location>
</feature>
<feature type="compositionally biased region" description="Polar residues" evidence="1">
    <location>
        <begin position="628"/>
        <end position="644"/>
    </location>
</feature>
<feature type="compositionally biased region" description="Polar residues" evidence="1">
    <location>
        <begin position="96"/>
        <end position="105"/>
    </location>
</feature>
<feature type="region of interest" description="Disordered" evidence="1">
    <location>
        <begin position="496"/>
        <end position="522"/>
    </location>
</feature>
<feature type="domain" description="DUF7785" evidence="2">
    <location>
        <begin position="469"/>
        <end position="564"/>
    </location>
</feature>
<reference evidence="4" key="2">
    <citation type="submission" date="2023-01" db="EMBL/GenBank/DDBJ databases">
        <authorList>
            <person name="Petersen C."/>
        </authorList>
    </citation>
    <scope>NUCLEOTIDE SEQUENCE</scope>
    <source>
        <strain evidence="4">IBT 17514</strain>
    </source>
</reference>
<feature type="compositionally biased region" description="Polar residues" evidence="1">
    <location>
        <begin position="661"/>
        <end position="670"/>
    </location>
</feature>
<feature type="region of interest" description="Disordered" evidence="1">
    <location>
        <begin position="85"/>
        <end position="106"/>
    </location>
</feature>
<sequence length="808" mass="87645">MSADEGEDPQFMAPVNGEPHPEVGATTTPAKRKRSTQEDNPAVESVPSTSRETTSLHESLQSLLSLLLNHDSELQLLSCSFPTSAAKPRAKRAKTSGEQETSNVRSRVEANRYNTMQEFLSDIDRASSAVIERNQAQTNGASVEGAALPEVVNRIAAFKKHMNSLIGQSFISQSDVKTESLDDDDEQLLSTVSTVGREDKQVLTMHCGNQSHSKQVWSSLPKSVKVPLQSAETGAEKVVELQEPLRDGGLPNGITLCSAIPLNLDSTKVPKRTFGEVFAPRSGLPAVEPRKRSRATSLSWIDPFDLVMDIKNFSGERNNYSLTPFPSGQWVQYGGVSSSPSYWARVEKHNEDAKIGSTYGHPAASWVGDDTSTLQGVHSSFAPSFDSSNSILQSDAKNMVWWGQRGAKRFQAMLSPSKPEDAASEVDLDFIDNIDTNTLEEMVDSLKPKDYSEYLAQYEQAPKGDKESQSTDEALAEINNLIETLASYQNIRRNIIPSSSDNAESKETPASDAEDPETPSDAEKAVYERLTSKLVSLISSVPPYVVAKVNGDQLAELNVKRTIITESPDWKGTMEKDDYTLNQERVAALTAQANAANRASTPSTARPANYQAPHSAYNQRAFNANARLPQTQGGFPVPQQNRQPSAAGPYTPGYAGARAPSTPSQRPGYNAQQYAQTNPQYSQANNVPQFQRPAPNGYTPQPYTPRPGQPASYNTPQGRTPNPAVVSAPAQRYPQYAAQTPSQGYSNTAAAASYARSAAEQVALNKAQLAAHQARQSPSTPQPQFEARPSQEGSLTPGSKPNGTPIQS</sequence>
<comment type="caution">
    <text evidence="4">The sequence shown here is derived from an EMBL/GenBank/DDBJ whole genome shotgun (WGS) entry which is preliminary data.</text>
</comment>
<feature type="compositionally biased region" description="Polar residues" evidence="1">
    <location>
        <begin position="791"/>
        <end position="808"/>
    </location>
</feature>
<feature type="compositionally biased region" description="Low complexity" evidence="1">
    <location>
        <begin position="749"/>
        <end position="759"/>
    </location>
</feature>
<evidence type="ECO:0000259" key="2">
    <source>
        <dbReference type="Pfam" id="PF25009"/>
    </source>
</evidence>
<evidence type="ECO:0000259" key="3">
    <source>
        <dbReference type="Pfam" id="PF25289"/>
    </source>
</evidence>
<reference evidence="4" key="1">
    <citation type="journal article" date="2023" name="IMA Fungus">
        <title>Comparative genomic study of the Penicillium genus elucidates a diverse pangenome and 15 lateral gene transfer events.</title>
        <authorList>
            <person name="Petersen C."/>
            <person name="Sorensen T."/>
            <person name="Nielsen M.R."/>
            <person name="Sondergaard T.E."/>
            <person name="Sorensen J.L."/>
            <person name="Fitzpatrick D.A."/>
            <person name="Frisvad J.C."/>
            <person name="Nielsen K.L."/>
        </authorList>
    </citation>
    <scope>NUCLEOTIDE SEQUENCE</scope>
    <source>
        <strain evidence="4">IBT 17514</strain>
    </source>
</reference>
<dbReference type="Pfam" id="PF25009">
    <property type="entry name" value="DUF7785"/>
    <property type="match status" value="1"/>
</dbReference>
<feature type="compositionally biased region" description="Polar residues" evidence="1">
    <location>
        <begin position="711"/>
        <end position="720"/>
    </location>
</feature>
<gene>
    <name evidence="4" type="ORF">N7493_004620</name>
</gene>